<sequence>MFERFTDDSRRVIEIAQEEAVLMQHGHIGTEHLLVGLATEPEVVALGLDRERARGEVVKTVGLGEHHPKSRHIPFTAAAKEAMQTALREAMGLGHRQIRPGHLLLAVLKQRDGVARRVLVAAGAVPSELRATIIERLQATPASAETPGAQYEFVTTALGRALLGDFGAPDVDAQLLLAILRSGGPVAAWLSERGVTEDGVRRLL</sequence>
<name>A0A9X3MRS8_9ACTN</name>
<evidence type="ECO:0000313" key="4">
    <source>
        <dbReference type="Proteomes" id="UP001149140"/>
    </source>
</evidence>
<comment type="caution">
    <text evidence="3">The sequence shown here is derived from an EMBL/GenBank/DDBJ whole genome shotgun (WGS) entry which is preliminary data.</text>
</comment>
<reference evidence="3" key="1">
    <citation type="submission" date="2022-10" db="EMBL/GenBank/DDBJ databases">
        <title>The WGS of Solirubrobacter ginsenosidimutans DSM 21036.</title>
        <authorList>
            <person name="Jiang Z."/>
        </authorList>
    </citation>
    <scope>NUCLEOTIDE SEQUENCE</scope>
    <source>
        <strain evidence="3">DSM 21036</strain>
    </source>
</reference>
<dbReference type="PROSITE" id="PS51903">
    <property type="entry name" value="CLP_R"/>
    <property type="match status" value="1"/>
</dbReference>
<dbReference type="RefSeq" id="WP_270041044.1">
    <property type="nucleotide sequence ID" value="NZ_JAPDOD010000014.1"/>
</dbReference>
<dbReference type="Gene3D" id="1.10.1780.10">
    <property type="entry name" value="Clp, N-terminal domain"/>
    <property type="match status" value="2"/>
</dbReference>
<dbReference type="Proteomes" id="UP001149140">
    <property type="component" value="Unassembled WGS sequence"/>
</dbReference>
<evidence type="ECO:0000259" key="2">
    <source>
        <dbReference type="PROSITE" id="PS51903"/>
    </source>
</evidence>
<protein>
    <recommendedName>
        <fullName evidence="2">Clp R domain-containing protein</fullName>
    </recommendedName>
</protein>
<organism evidence="3 4">
    <name type="scientific">Solirubrobacter ginsenosidimutans</name>
    <dbReference type="NCBI Taxonomy" id="490573"/>
    <lineage>
        <taxon>Bacteria</taxon>
        <taxon>Bacillati</taxon>
        <taxon>Actinomycetota</taxon>
        <taxon>Thermoleophilia</taxon>
        <taxon>Solirubrobacterales</taxon>
        <taxon>Solirubrobacteraceae</taxon>
        <taxon>Solirubrobacter</taxon>
    </lineage>
</organism>
<proteinExistence type="predicted"/>
<dbReference type="InterPro" id="IPR044217">
    <property type="entry name" value="CLPT1/2"/>
</dbReference>
<dbReference type="SUPFAM" id="SSF81923">
    <property type="entry name" value="Double Clp-N motif"/>
    <property type="match status" value="2"/>
</dbReference>
<evidence type="ECO:0000256" key="1">
    <source>
        <dbReference type="PROSITE-ProRule" id="PRU01251"/>
    </source>
</evidence>
<dbReference type="PANTHER" id="PTHR47016">
    <property type="entry name" value="ATP-DEPENDENT CLP PROTEASE ATP-BINDING SUBUNIT CLPT1, CHLOROPLASTIC"/>
    <property type="match status" value="1"/>
</dbReference>
<dbReference type="EMBL" id="JAPDOD010000014">
    <property type="protein sequence ID" value="MDA0161826.1"/>
    <property type="molecule type" value="Genomic_DNA"/>
</dbReference>
<gene>
    <name evidence="3" type="ORF">OM076_16250</name>
</gene>
<dbReference type="PANTHER" id="PTHR47016:SF5">
    <property type="entry name" value="CLP DOMAIN SUPERFAMILY PROTEIN"/>
    <property type="match status" value="1"/>
</dbReference>
<keyword evidence="4" id="KW-1185">Reference proteome</keyword>
<dbReference type="Pfam" id="PF02861">
    <property type="entry name" value="Clp_N"/>
    <property type="match status" value="2"/>
</dbReference>
<feature type="domain" description="Clp R" evidence="2">
    <location>
        <begin position="2"/>
        <end position="140"/>
    </location>
</feature>
<accession>A0A9X3MRS8</accession>
<dbReference type="InterPro" id="IPR004176">
    <property type="entry name" value="Clp_R_N"/>
</dbReference>
<dbReference type="InterPro" id="IPR036628">
    <property type="entry name" value="Clp_N_dom_sf"/>
</dbReference>
<keyword evidence="1" id="KW-0677">Repeat</keyword>
<evidence type="ECO:0000313" key="3">
    <source>
        <dbReference type="EMBL" id="MDA0161826.1"/>
    </source>
</evidence>
<dbReference type="AlphaFoldDB" id="A0A9X3MRS8"/>